<feature type="domain" description="CPAF-like PDZ" evidence="3">
    <location>
        <begin position="168"/>
        <end position="286"/>
    </location>
</feature>
<dbReference type="GeneID" id="10028341"/>
<proteinExistence type="predicted"/>
<dbReference type="InParanoid" id="E4UX14"/>
<gene>
    <name evidence="4" type="ORF">MGYG_05650</name>
</gene>
<dbReference type="AlphaFoldDB" id="E4UX14"/>
<dbReference type="RefSeq" id="XP_003173064.1">
    <property type="nucleotide sequence ID" value="XM_003173016.1"/>
</dbReference>
<dbReference type="Pfam" id="PF03572">
    <property type="entry name" value="Peptidase_S41"/>
    <property type="match status" value="1"/>
</dbReference>
<name>E4UX14_ARTGP</name>
<dbReference type="Proteomes" id="UP000002669">
    <property type="component" value="Unassembled WGS sequence"/>
</dbReference>
<accession>E4UX14</accession>
<dbReference type="Pfam" id="PF23658">
    <property type="entry name" value="PDZ_CPAF_rel"/>
    <property type="match status" value="1"/>
</dbReference>
<feature type="signal peptide" evidence="1">
    <location>
        <begin position="1"/>
        <end position="22"/>
    </location>
</feature>
<keyword evidence="5" id="KW-1185">Reference proteome</keyword>
<organism evidence="5">
    <name type="scientific">Arthroderma gypseum (strain ATCC MYA-4604 / CBS 118893)</name>
    <name type="common">Microsporum gypseum</name>
    <dbReference type="NCBI Taxonomy" id="535722"/>
    <lineage>
        <taxon>Eukaryota</taxon>
        <taxon>Fungi</taxon>
        <taxon>Dikarya</taxon>
        <taxon>Ascomycota</taxon>
        <taxon>Pezizomycotina</taxon>
        <taxon>Eurotiomycetes</taxon>
        <taxon>Eurotiomycetidae</taxon>
        <taxon>Onygenales</taxon>
        <taxon>Arthrodermataceae</taxon>
        <taxon>Nannizzia</taxon>
    </lineage>
</organism>
<dbReference type="GO" id="GO:0008236">
    <property type="term" value="F:serine-type peptidase activity"/>
    <property type="evidence" value="ECO:0007669"/>
    <property type="project" value="InterPro"/>
</dbReference>
<dbReference type="OrthoDB" id="27214at2759"/>
<dbReference type="PANTHER" id="PTHR37049">
    <property type="entry name" value="PEPTIDASE S41 FAMILY PROTEIN"/>
    <property type="match status" value="1"/>
</dbReference>
<dbReference type="HOGENOM" id="CLU_014251_1_1_1"/>
<dbReference type="Gene3D" id="3.90.226.10">
    <property type="entry name" value="2-enoyl-CoA Hydratase, Chain A, domain 1"/>
    <property type="match status" value="1"/>
</dbReference>
<feature type="chain" id="PRO_5003190744" evidence="1">
    <location>
        <begin position="23"/>
        <end position="708"/>
    </location>
</feature>
<protein>
    <submittedName>
        <fullName evidence="4">Peptidase S41 family protein</fullName>
    </submittedName>
</protein>
<dbReference type="eggNOG" id="ENOG502S4FW">
    <property type="taxonomic scope" value="Eukaryota"/>
</dbReference>
<dbReference type="InterPro" id="IPR056186">
    <property type="entry name" value="PDZ_CPAF-rel"/>
</dbReference>
<dbReference type="SUPFAM" id="SSF52096">
    <property type="entry name" value="ClpP/crotonase"/>
    <property type="match status" value="1"/>
</dbReference>
<dbReference type="VEuPathDB" id="FungiDB:MGYG_05650"/>
<dbReference type="GO" id="GO:0006508">
    <property type="term" value="P:proteolysis"/>
    <property type="evidence" value="ECO:0007669"/>
    <property type="project" value="InterPro"/>
</dbReference>
<dbReference type="InterPro" id="IPR029045">
    <property type="entry name" value="ClpP/crotonase-like_dom_sf"/>
</dbReference>
<dbReference type="InterPro" id="IPR052766">
    <property type="entry name" value="S41A_metabolite_peptidase"/>
</dbReference>
<dbReference type="STRING" id="535722.E4UX14"/>
<sequence>MGWLHNGIIALTAFSSIPHTLARPSLTLSKAYQRQEPCEKVSLAQKEQLKRNPDARTFIVTAELAYSCLTSVPFKKEDAVKLIDGLDSFFSWQSTIDYLPDPPKGYLLPGVDLEGGLREIRDKATGNKYANEYEFQSDLTRLAASAHDGHFDLSLDAISTFTFLRDEIGSLVSVSPDGKKHPEIYIFSDLNTTATEKVKWKASAIKSIDGQDAVQWLQAWSYHDGYQDPDALYNSLFHSIPRYEQGSSGAFFGIGGAYTGPNTTITFENGTTREFTNYATFQQSFTGVVSGDTFYDTFCNGKLEQQQEKKKRDVIMAVGRKEVHRHKRGVSGEAVRALFPKAVEEFKLGDVAGYFLDGDRKDTAVLSINSFSGSDKSGDLHFQEFSSVITRFLAACKKEGKSKLIIDVTANGGGAVFLGYDVFKQLFPNTEPNDASNLRATEQLNFIGSKVTALLADPKQRNSTMGLSMRGSDFDIGVYIDTKGDVLTGWNDFFGPEQVGGFNFTQLATWNLKSEDLAFASGDTVVAGYLNRINLPPPVFKPEEMILLTDGTCSSTCAIFADLLKRNGVKSVVTGGRPRDGPVQAVGGVKGSQVLTYLQMYQVASLVYTGYSTVQERERLAKTSIGEMYRTGEYVLARTRGAGSGGRVNFRNAVRPDDRSRTPRQFVNEPADCRLWMTQAMLFDMNKLWRAVYDVAWGDSSCTPGSTS</sequence>
<reference evidence="5" key="1">
    <citation type="journal article" date="2012" name="MBio">
        <title>Comparative genome analysis of Trichophyton rubrum and related dermatophytes reveals candidate genes involved in infection.</title>
        <authorList>
            <person name="Martinez D.A."/>
            <person name="Oliver B.G."/>
            <person name="Graeser Y."/>
            <person name="Goldberg J.M."/>
            <person name="Li W."/>
            <person name="Martinez-Rossi N.M."/>
            <person name="Monod M."/>
            <person name="Shelest E."/>
            <person name="Barton R.C."/>
            <person name="Birch E."/>
            <person name="Brakhage A.A."/>
            <person name="Chen Z."/>
            <person name="Gurr S.J."/>
            <person name="Heiman D."/>
            <person name="Heitman J."/>
            <person name="Kosti I."/>
            <person name="Rossi A."/>
            <person name="Saif S."/>
            <person name="Samalova M."/>
            <person name="Saunders C.W."/>
            <person name="Shea T."/>
            <person name="Summerbell R.C."/>
            <person name="Xu J."/>
            <person name="Young S."/>
            <person name="Zeng Q."/>
            <person name="Birren B.W."/>
            <person name="Cuomo C.A."/>
            <person name="White T.C."/>
        </authorList>
    </citation>
    <scope>NUCLEOTIDE SEQUENCE [LARGE SCALE GENOMIC DNA]</scope>
    <source>
        <strain evidence="5">ATCC MYA-4604 / CBS 118893</strain>
    </source>
</reference>
<evidence type="ECO:0000259" key="3">
    <source>
        <dbReference type="Pfam" id="PF23658"/>
    </source>
</evidence>
<dbReference type="OMA" id="NEYEFGF"/>
<dbReference type="PANTHER" id="PTHR37049:SF4">
    <property type="entry name" value="RHODANESE DOMAIN-CONTAINING PROTEIN"/>
    <property type="match status" value="1"/>
</dbReference>
<evidence type="ECO:0000313" key="5">
    <source>
        <dbReference type="Proteomes" id="UP000002669"/>
    </source>
</evidence>
<dbReference type="InterPro" id="IPR005151">
    <property type="entry name" value="Tail-specific_protease"/>
</dbReference>
<feature type="domain" description="Tail specific protease" evidence="2">
    <location>
        <begin position="363"/>
        <end position="573"/>
    </location>
</feature>
<evidence type="ECO:0000313" key="4">
    <source>
        <dbReference type="EMBL" id="EFR02653.1"/>
    </source>
</evidence>
<keyword evidence="1" id="KW-0732">Signal</keyword>
<evidence type="ECO:0000256" key="1">
    <source>
        <dbReference type="SAM" id="SignalP"/>
    </source>
</evidence>
<dbReference type="EMBL" id="DS989825">
    <property type="protein sequence ID" value="EFR02653.1"/>
    <property type="molecule type" value="Genomic_DNA"/>
</dbReference>
<evidence type="ECO:0000259" key="2">
    <source>
        <dbReference type="Pfam" id="PF03572"/>
    </source>
</evidence>